<accession>A0A514D5J8</accession>
<proteinExistence type="predicted"/>
<dbReference type="EMBL" id="MN034446">
    <property type="protein sequence ID" value="QDH88875.1"/>
    <property type="molecule type" value="Genomic_RNA"/>
</dbReference>
<organism evidence="1">
    <name type="scientific">Leviviridae sp</name>
    <dbReference type="NCBI Taxonomy" id="2027243"/>
    <lineage>
        <taxon>Viruses</taxon>
        <taxon>Riboviria</taxon>
        <taxon>Orthornavirae</taxon>
        <taxon>Lenarviricota</taxon>
        <taxon>Leviviricetes</taxon>
        <taxon>Norzivirales</taxon>
        <taxon>Fiersviridae</taxon>
    </lineage>
</organism>
<evidence type="ECO:0000313" key="1">
    <source>
        <dbReference type="EMBL" id="QDH88875.1"/>
    </source>
</evidence>
<reference evidence="1" key="1">
    <citation type="submission" date="2019-05" db="EMBL/GenBank/DDBJ databases">
        <title>Metatranscriptomic reconstruction reveals RNA viruses with the potential to shape carbon cycling in soil.</title>
        <authorList>
            <person name="Starr E.P."/>
            <person name="Nuccio E."/>
            <person name="Pett-Ridge J."/>
            <person name="Banfield J.F."/>
            <person name="Firestone M.K."/>
        </authorList>
    </citation>
    <scope>NUCLEOTIDE SEQUENCE</scope>
    <source>
        <strain evidence="1">H3_Bulk_Litter_17_scaffold_629</strain>
    </source>
</reference>
<name>A0A514D5J8_9VIRU</name>
<sequence length="175" mass="20117">MCSKKQHLAHLIARVDSHDRYHEYFSRNIGSRHCVIASPTRGTGHFPIAMIFVMSTRIWFGHLGLEGRGLRLPTQELGDHQVRSGGEQGIAAREHRQQLCVREARFWQVKHDIEGRRQTHIFCGLEWVRADLREVDPQESPSPLRIGMRDDKFDESVSATVVTVVRSLDPRERDG</sequence>
<protein>
    <submittedName>
        <fullName evidence="1">Uncharacterized protein</fullName>
    </submittedName>
</protein>
<gene>
    <name evidence="1" type="ORF">H3BulkLitter17629_000002</name>
</gene>